<evidence type="ECO:0000256" key="2">
    <source>
        <dbReference type="ARBA" id="ARBA00022670"/>
    </source>
</evidence>
<comment type="caution">
    <text evidence="5">The sequence shown here is derived from an EMBL/GenBank/DDBJ whole genome shotgun (WGS) entry which is preliminary data.</text>
</comment>
<dbReference type="PANTHER" id="PTHR30302:SF1">
    <property type="entry name" value="HYDROGENASE 2 MATURATION PROTEASE"/>
    <property type="match status" value="1"/>
</dbReference>
<dbReference type="PANTHER" id="PTHR30302">
    <property type="entry name" value="HYDROGENASE 1 MATURATION PROTEASE"/>
    <property type="match status" value="1"/>
</dbReference>
<evidence type="ECO:0000256" key="3">
    <source>
        <dbReference type="ARBA" id="ARBA00022750"/>
    </source>
</evidence>
<dbReference type="GO" id="GO:0008047">
    <property type="term" value="F:enzyme activator activity"/>
    <property type="evidence" value="ECO:0007669"/>
    <property type="project" value="InterPro"/>
</dbReference>
<accession>A0A0F9LZA5</accession>
<evidence type="ECO:0000313" key="5">
    <source>
        <dbReference type="EMBL" id="KKN00435.1"/>
    </source>
</evidence>
<sequence>MIMEKFPTKLLNKLKNASKVVFMGIGEEKLSDDGVGPYIISKFLNSSNERFLFINAGITPMSRIDEIVNFHASHLVLLDTCTLTKPPGTVAIIERQNIKDYVPISSHTIPIHIIIDLLLEKLPNLNVFMLGFVPKSLEGFSELNLYKEDEFSLDERNENEDLPFFELNLTEIVQKTADHIIEIIKEIMQKV</sequence>
<dbReference type="Gene3D" id="3.40.50.1450">
    <property type="entry name" value="HybD-like"/>
    <property type="match status" value="1"/>
</dbReference>
<evidence type="ECO:0000256" key="4">
    <source>
        <dbReference type="ARBA" id="ARBA00022801"/>
    </source>
</evidence>
<dbReference type="InterPro" id="IPR023430">
    <property type="entry name" value="Pept_HybD-like_dom_sf"/>
</dbReference>
<evidence type="ECO:0000256" key="1">
    <source>
        <dbReference type="ARBA" id="ARBA00006814"/>
    </source>
</evidence>
<reference evidence="5" key="1">
    <citation type="journal article" date="2015" name="Nature">
        <title>Complex archaea that bridge the gap between prokaryotes and eukaryotes.</title>
        <authorList>
            <person name="Spang A."/>
            <person name="Saw J.H."/>
            <person name="Jorgensen S.L."/>
            <person name="Zaremba-Niedzwiedzka K."/>
            <person name="Martijn J."/>
            <person name="Lind A.E."/>
            <person name="van Eijk R."/>
            <person name="Schleper C."/>
            <person name="Guy L."/>
            <person name="Ettema T.J."/>
        </authorList>
    </citation>
    <scope>NUCLEOTIDE SEQUENCE</scope>
</reference>
<keyword evidence="3" id="KW-0064">Aspartyl protease</keyword>
<comment type="similarity">
    <text evidence="1">Belongs to the peptidase A31 family.</text>
</comment>
<dbReference type="GO" id="GO:0016485">
    <property type="term" value="P:protein processing"/>
    <property type="evidence" value="ECO:0007669"/>
    <property type="project" value="TreeGrafter"/>
</dbReference>
<dbReference type="NCBIfam" id="TIGR00072">
    <property type="entry name" value="hydrog_prot"/>
    <property type="match status" value="1"/>
</dbReference>
<dbReference type="EMBL" id="LAZR01005375">
    <property type="protein sequence ID" value="KKN00435.1"/>
    <property type="molecule type" value="Genomic_DNA"/>
</dbReference>
<proteinExistence type="inferred from homology"/>
<evidence type="ECO:0008006" key="6">
    <source>
        <dbReference type="Google" id="ProtNLM"/>
    </source>
</evidence>
<gene>
    <name evidence="5" type="ORF">LCGC14_1137860</name>
</gene>
<keyword evidence="2" id="KW-0645">Protease</keyword>
<dbReference type="InterPro" id="IPR000671">
    <property type="entry name" value="Peptidase_A31"/>
</dbReference>
<dbReference type="SUPFAM" id="SSF53163">
    <property type="entry name" value="HybD-like"/>
    <property type="match status" value="1"/>
</dbReference>
<organism evidence="5">
    <name type="scientific">marine sediment metagenome</name>
    <dbReference type="NCBI Taxonomy" id="412755"/>
    <lineage>
        <taxon>unclassified sequences</taxon>
        <taxon>metagenomes</taxon>
        <taxon>ecological metagenomes</taxon>
    </lineage>
</organism>
<dbReference type="Pfam" id="PF01750">
    <property type="entry name" value="HycI"/>
    <property type="match status" value="1"/>
</dbReference>
<dbReference type="GO" id="GO:0004190">
    <property type="term" value="F:aspartic-type endopeptidase activity"/>
    <property type="evidence" value="ECO:0007669"/>
    <property type="project" value="UniProtKB-KW"/>
</dbReference>
<name>A0A0F9LZA5_9ZZZZ</name>
<dbReference type="AlphaFoldDB" id="A0A0F9LZA5"/>
<keyword evidence="4" id="KW-0378">Hydrolase</keyword>
<protein>
    <recommendedName>
        <fullName evidence="6">Hydrogenase maturation protease</fullName>
    </recommendedName>
</protein>